<dbReference type="GO" id="GO:0005739">
    <property type="term" value="C:mitochondrion"/>
    <property type="evidence" value="ECO:0007669"/>
    <property type="project" value="TreeGrafter"/>
</dbReference>
<dbReference type="GO" id="GO:0005829">
    <property type="term" value="C:cytosol"/>
    <property type="evidence" value="ECO:0007669"/>
    <property type="project" value="TreeGrafter"/>
</dbReference>
<dbReference type="Pfam" id="PF10417">
    <property type="entry name" value="1-cysPrx_C"/>
    <property type="match status" value="1"/>
</dbReference>
<dbReference type="InterPro" id="IPR024706">
    <property type="entry name" value="Peroxiredoxin_AhpC-typ"/>
</dbReference>
<keyword evidence="2 6" id="KW-0049">Antioxidant</keyword>
<dbReference type="SUPFAM" id="SSF52833">
    <property type="entry name" value="Thioredoxin-like"/>
    <property type="match status" value="1"/>
</dbReference>
<dbReference type="PIRSF" id="PIRSF000239">
    <property type="entry name" value="AHPC"/>
    <property type="match status" value="1"/>
</dbReference>
<feature type="domain" description="Thioredoxin" evidence="8">
    <location>
        <begin position="9"/>
        <end position="169"/>
    </location>
</feature>
<dbReference type="EMBL" id="CP058604">
    <property type="protein sequence ID" value="QLG70926.1"/>
    <property type="molecule type" value="Genomic_DNA"/>
</dbReference>
<dbReference type="Proteomes" id="UP000509704">
    <property type="component" value="Chromosome 1"/>
</dbReference>
<dbReference type="GO" id="GO:0051920">
    <property type="term" value="F:peroxiredoxin activity"/>
    <property type="evidence" value="ECO:0007669"/>
    <property type="project" value="InterPro"/>
</dbReference>
<protein>
    <recommendedName>
        <fullName evidence="8">Thioredoxin domain-containing protein</fullName>
    </recommendedName>
</protein>
<gene>
    <name evidence="9" type="ORF">HG535_0A08730</name>
</gene>
<evidence type="ECO:0000256" key="7">
    <source>
        <dbReference type="PIRSR" id="PIRSR000239-1"/>
    </source>
</evidence>
<evidence type="ECO:0000259" key="8">
    <source>
        <dbReference type="PROSITE" id="PS51352"/>
    </source>
</evidence>
<keyword evidence="4 6" id="KW-0676">Redox-active center</keyword>
<keyword evidence="1 6" id="KW-0575">Peroxidase</keyword>
<dbReference type="GO" id="GO:0045454">
    <property type="term" value="P:cell redox homeostasis"/>
    <property type="evidence" value="ECO:0007669"/>
    <property type="project" value="TreeGrafter"/>
</dbReference>
<dbReference type="PROSITE" id="PS51352">
    <property type="entry name" value="THIOREDOXIN_2"/>
    <property type="match status" value="1"/>
</dbReference>
<evidence type="ECO:0000313" key="10">
    <source>
        <dbReference type="Proteomes" id="UP000509704"/>
    </source>
</evidence>
<dbReference type="KEGG" id="zmk:HG535_0A08730"/>
<dbReference type="PANTHER" id="PTHR43503">
    <property type="entry name" value="MCG48959-RELATED"/>
    <property type="match status" value="1"/>
</dbReference>
<dbReference type="FunFam" id="3.40.30.10:FF:000011">
    <property type="entry name" value="Peroxiredoxin PRX1"/>
    <property type="match status" value="1"/>
</dbReference>
<evidence type="ECO:0000256" key="6">
    <source>
        <dbReference type="PIRNR" id="PIRNR000239"/>
    </source>
</evidence>
<dbReference type="InterPro" id="IPR000866">
    <property type="entry name" value="AhpC/TSA"/>
</dbReference>
<evidence type="ECO:0000256" key="4">
    <source>
        <dbReference type="ARBA" id="ARBA00023284"/>
    </source>
</evidence>
<dbReference type="CDD" id="cd03016">
    <property type="entry name" value="PRX_1cys"/>
    <property type="match status" value="1"/>
</dbReference>
<sequence>MSVPIRPQVYLGSRAPNFKSSSSQGQIDFYKYIGDSWCLFFSHPGDYTPVCSTELGAFAALHGEFEERNCKLLGLSTNARDTHNRWLQDIEQITGSKVTFPIICDEDRRISTMYGMIDLRNFDERGMPVPIRSVYLIDPSKEVRLLHAYPLSTGRNTAEILRCLDSLQVVDKLDRKIMTPVNWIPGDDVVVSPELNEPRAKELFPNHRVIRPYLRLTPLDPDT</sequence>
<name>A0A7H9AX83_ZYGMR</name>
<dbReference type="InterPro" id="IPR036249">
    <property type="entry name" value="Thioredoxin-like_sf"/>
</dbReference>
<keyword evidence="3 6" id="KW-0560">Oxidoreductase</keyword>
<comment type="function">
    <text evidence="6">Thiol-specific peroxidase that catalyzes the reduction of hydrogen peroxide and organic hydroperoxides to water and alcohols, respectively.</text>
</comment>
<evidence type="ECO:0000256" key="5">
    <source>
        <dbReference type="ARBA" id="ARBA00025719"/>
    </source>
</evidence>
<comment type="similarity">
    <text evidence="5">Belongs to the peroxiredoxin family. Prx6 subfamily.</text>
</comment>
<dbReference type="Pfam" id="PF00578">
    <property type="entry name" value="AhpC-TSA"/>
    <property type="match status" value="1"/>
</dbReference>
<dbReference type="OrthoDB" id="2996783at2759"/>
<organism evidence="9 10">
    <name type="scientific">Zygotorulaspora mrakii</name>
    <name type="common">Zygosaccharomyces mrakii</name>
    <dbReference type="NCBI Taxonomy" id="42260"/>
    <lineage>
        <taxon>Eukaryota</taxon>
        <taxon>Fungi</taxon>
        <taxon>Dikarya</taxon>
        <taxon>Ascomycota</taxon>
        <taxon>Saccharomycotina</taxon>
        <taxon>Saccharomycetes</taxon>
        <taxon>Saccharomycetales</taxon>
        <taxon>Saccharomycetaceae</taxon>
        <taxon>Zygotorulaspora</taxon>
    </lineage>
</organism>
<dbReference type="RefSeq" id="XP_037142654.1">
    <property type="nucleotide sequence ID" value="XM_037286759.1"/>
</dbReference>
<evidence type="ECO:0000313" key="9">
    <source>
        <dbReference type="EMBL" id="QLG70926.1"/>
    </source>
</evidence>
<reference evidence="9 10" key="1">
    <citation type="submission" date="2020-07" db="EMBL/GenBank/DDBJ databases">
        <title>The yeast mating-type switching endonuclease HO is a domesticated member of an unorthodox homing genetic element family.</title>
        <authorList>
            <person name="Coughlan A.Y."/>
            <person name="Lombardi L."/>
            <person name="Braun-Galleani S."/>
            <person name="Martos A.R."/>
            <person name="Galeote V."/>
            <person name="Bigey F."/>
            <person name="Dequin S."/>
            <person name="Byrne K.P."/>
            <person name="Wolfe K.H."/>
        </authorList>
    </citation>
    <scope>NUCLEOTIDE SEQUENCE [LARGE SCALE GENOMIC DNA]</scope>
    <source>
        <strain evidence="9 10">NRRL Y-6702</strain>
    </source>
</reference>
<dbReference type="InterPro" id="IPR045020">
    <property type="entry name" value="PRX_1cys"/>
</dbReference>
<proteinExistence type="inferred from homology"/>
<evidence type="ECO:0000256" key="2">
    <source>
        <dbReference type="ARBA" id="ARBA00022862"/>
    </source>
</evidence>
<dbReference type="InterPro" id="IPR013766">
    <property type="entry name" value="Thioredoxin_domain"/>
</dbReference>
<dbReference type="PANTHER" id="PTHR43503:SF4">
    <property type="entry name" value="PEROXIREDOXIN-6"/>
    <property type="match status" value="1"/>
</dbReference>
<dbReference type="Gene3D" id="3.30.1020.10">
    <property type="entry name" value="Antioxidant, Horf6, Chain A, domain2"/>
    <property type="match status" value="1"/>
</dbReference>
<dbReference type="AlphaFoldDB" id="A0A7H9AX83"/>
<accession>A0A7H9AX83</accession>
<evidence type="ECO:0000256" key="3">
    <source>
        <dbReference type="ARBA" id="ARBA00023002"/>
    </source>
</evidence>
<feature type="active site" description="Cysteine sulfenic acid (-SOH) intermediate; for peroxidase activity" evidence="7">
    <location>
        <position position="51"/>
    </location>
</feature>
<dbReference type="Gene3D" id="3.40.30.10">
    <property type="entry name" value="Glutaredoxin"/>
    <property type="match status" value="1"/>
</dbReference>
<dbReference type="GeneID" id="59234563"/>
<keyword evidence="10" id="KW-1185">Reference proteome</keyword>
<evidence type="ECO:0000256" key="1">
    <source>
        <dbReference type="ARBA" id="ARBA00022559"/>
    </source>
</evidence>
<dbReference type="InterPro" id="IPR019479">
    <property type="entry name" value="Peroxiredoxin_C"/>
</dbReference>
<dbReference type="GO" id="GO:0034599">
    <property type="term" value="P:cellular response to oxidative stress"/>
    <property type="evidence" value="ECO:0007669"/>
    <property type="project" value="TreeGrafter"/>
</dbReference>